<dbReference type="RefSeq" id="XP_016226703.1">
    <property type="nucleotide sequence ID" value="XM_016367185.1"/>
</dbReference>
<dbReference type="GO" id="GO:0047617">
    <property type="term" value="F:fatty acyl-CoA hydrolase activity"/>
    <property type="evidence" value="ECO:0007669"/>
    <property type="project" value="InterPro"/>
</dbReference>
<dbReference type="PANTHER" id="PTHR11066:SF35">
    <property type="entry name" value="ACYL-COA THIOESTERASE II"/>
    <property type="match status" value="1"/>
</dbReference>
<organism evidence="5 6">
    <name type="scientific">Exophiala mesophila</name>
    <name type="common">Black yeast-like fungus</name>
    <dbReference type="NCBI Taxonomy" id="212818"/>
    <lineage>
        <taxon>Eukaryota</taxon>
        <taxon>Fungi</taxon>
        <taxon>Dikarya</taxon>
        <taxon>Ascomycota</taxon>
        <taxon>Pezizomycotina</taxon>
        <taxon>Eurotiomycetes</taxon>
        <taxon>Chaetothyriomycetidae</taxon>
        <taxon>Chaetothyriales</taxon>
        <taxon>Herpotrichiellaceae</taxon>
        <taxon>Exophiala</taxon>
    </lineage>
</organism>
<dbReference type="InterPro" id="IPR049450">
    <property type="entry name" value="ACOT8-like_C"/>
</dbReference>
<keyword evidence="6" id="KW-1185">Reference proteome</keyword>
<evidence type="ECO:0000256" key="1">
    <source>
        <dbReference type="ARBA" id="ARBA00006538"/>
    </source>
</evidence>
<dbReference type="InterPro" id="IPR049449">
    <property type="entry name" value="TesB_ACOT8-like_N"/>
</dbReference>
<dbReference type="GO" id="GO:0005782">
    <property type="term" value="C:peroxisomal matrix"/>
    <property type="evidence" value="ECO:0007669"/>
    <property type="project" value="UniProtKB-SubCell"/>
</dbReference>
<dbReference type="CDD" id="cd03445">
    <property type="entry name" value="Thioesterase_II_repeat2"/>
    <property type="match status" value="1"/>
</dbReference>
<comment type="similarity">
    <text evidence="1">Belongs to the C/M/P thioester hydrolase family.</text>
</comment>
<dbReference type="AlphaFoldDB" id="A0A0D1ZME4"/>
<dbReference type="PANTHER" id="PTHR11066">
    <property type="entry name" value="ACYL-COA THIOESTERASE"/>
    <property type="match status" value="1"/>
</dbReference>
<proteinExistence type="inferred from homology"/>
<dbReference type="SUPFAM" id="SSF54637">
    <property type="entry name" value="Thioesterase/thiol ester dehydrase-isomerase"/>
    <property type="match status" value="2"/>
</dbReference>
<dbReference type="VEuPathDB" id="FungiDB:PV10_02815"/>
<dbReference type="InterPro" id="IPR029069">
    <property type="entry name" value="HotDog_dom_sf"/>
</dbReference>
<dbReference type="GO" id="GO:0009062">
    <property type="term" value="P:fatty acid catabolic process"/>
    <property type="evidence" value="ECO:0007669"/>
    <property type="project" value="TreeGrafter"/>
</dbReference>
<evidence type="ECO:0000259" key="3">
    <source>
        <dbReference type="Pfam" id="PF13622"/>
    </source>
</evidence>
<feature type="domain" description="Acyl-CoA thioesterase-like N-terminal HotDog" evidence="3">
    <location>
        <begin position="41"/>
        <end position="131"/>
    </location>
</feature>
<dbReference type="HOGENOM" id="CLU_064147_0_0_1"/>
<dbReference type="Pfam" id="PF13622">
    <property type="entry name" value="4HBT_3"/>
    <property type="match status" value="1"/>
</dbReference>
<dbReference type="STRING" id="212818.A0A0D1ZME4"/>
<evidence type="ECO:0000313" key="6">
    <source>
        <dbReference type="Proteomes" id="UP000054302"/>
    </source>
</evidence>
<evidence type="ECO:0000313" key="5">
    <source>
        <dbReference type="EMBL" id="KIV95129.1"/>
    </source>
</evidence>
<feature type="domain" description="Acyl-CoA thioesterase-like C-terminal" evidence="4">
    <location>
        <begin position="220"/>
        <end position="328"/>
    </location>
</feature>
<dbReference type="Gene3D" id="2.40.160.210">
    <property type="entry name" value="Acyl-CoA thioesterase, double hotdog domain"/>
    <property type="match status" value="1"/>
</dbReference>
<dbReference type="InterPro" id="IPR003703">
    <property type="entry name" value="Acyl_CoA_thio"/>
</dbReference>
<dbReference type="GO" id="GO:0006637">
    <property type="term" value="P:acyl-CoA metabolic process"/>
    <property type="evidence" value="ECO:0007669"/>
    <property type="project" value="InterPro"/>
</dbReference>
<dbReference type="Proteomes" id="UP000054302">
    <property type="component" value="Unassembled WGS sequence"/>
</dbReference>
<dbReference type="CDD" id="cd03444">
    <property type="entry name" value="Thioesterase_II_repeat1"/>
    <property type="match status" value="1"/>
</dbReference>
<evidence type="ECO:0000256" key="2">
    <source>
        <dbReference type="ARBA" id="ARBA00022801"/>
    </source>
</evidence>
<dbReference type="GeneID" id="27320660"/>
<sequence length="337" mass="37270">MVSEAGAAAAAAHQTQHAKSILDQISLVQVGKDEYVSATFPQRMGNMRPIAYGGCATAIAVNAAFQTIQPGFNVYSILGYFLGPALIDRPVRCHVHRVRDTRTFATRRVTVSQVFPDGRERNCLELTADFQATEKGEAMAYDPRLSGPYKPPSQTPTADEHLNRFVAEGKLSKKQAELLTSTFGLMASYFDQRLVPESHSSQKMLGFAKHEPTTQDHLHLTDKLSVEWMKAKAKMTTQAENISALAFNMDGGLSFLPLIHDDKFLDDAGDCSSLDFALRVFSPKVDLNEWHLKERKTIAGGHGRTYSEARLFDQNGKLVAIESQQGIMRPKKAKPTL</sequence>
<dbReference type="InterPro" id="IPR042171">
    <property type="entry name" value="Acyl-CoA_hotdog"/>
</dbReference>
<dbReference type="EMBL" id="KN847521">
    <property type="protein sequence ID" value="KIV95129.1"/>
    <property type="molecule type" value="Genomic_DNA"/>
</dbReference>
<protein>
    <submittedName>
        <fullName evidence="5">Acyl-CoA thioesterase II</fullName>
    </submittedName>
</protein>
<reference evidence="5 6" key="1">
    <citation type="submission" date="2015-01" db="EMBL/GenBank/DDBJ databases">
        <title>The Genome Sequence of Exophiala mesophila CBS40295.</title>
        <authorList>
            <consortium name="The Broad Institute Genomics Platform"/>
            <person name="Cuomo C."/>
            <person name="de Hoog S."/>
            <person name="Gorbushina A."/>
            <person name="Stielow B."/>
            <person name="Teixiera M."/>
            <person name="Abouelleil A."/>
            <person name="Chapman S.B."/>
            <person name="Priest M."/>
            <person name="Young S.K."/>
            <person name="Wortman J."/>
            <person name="Nusbaum C."/>
            <person name="Birren B."/>
        </authorList>
    </citation>
    <scope>NUCLEOTIDE SEQUENCE [LARGE SCALE GENOMIC DNA]</scope>
    <source>
        <strain evidence="5 6">CBS 40295</strain>
    </source>
</reference>
<gene>
    <name evidence="5" type="ORF">PV10_02815</name>
</gene>
<evidence type="ECO:0000259" key="4">
    <source>
        <dbReference type="Pfam" id="PF20789"/>
    </source>
</evidence>
<keyword evidence="2" id="KW-0378">Hydrolase</keyword>
<dbReference type="OMA" id="FFETRYC"/>
<dbReference type="OrthoDB" id="68328at2759"/>
<name>A0A0D1ZME4_EXOME</name>
<accession>A0A0D1ZME4</accession>
<dbReference type="Pfam" id="PF20789">
    <property type="entry name" value="4HBT_3C"/>
    <property type="match status" value="1"/>
</dbReference>